<dbReference type="EMBL" id="JALJOV010002015">
    <property type="protein sequence ID" value="KAK9836244.1"/>
    <property type="molecule type" value="Genomic_DNA"/>
</dbReference>
<comment type="caution">
    <text evidence="1">The sequence shown here is derived from an EMBL/GenBank/DDBJ whole genome shotgun (WGS) entry which is preliminary data.</text>
</comment>
<gene>
    <name evidence="1" type="ORF">WJX84_001907</name>
</gene>
<evidence type="ECO:0000313" key="1">
    <source>
        <dbReference type="EMBL" id="KAK9836244.1"/>
    </source>
</evidence>
<dbReference type="AlphaFoldDB" id="A0AAW1RRE4"/>
<protein>
    <recommendedName>
        <fullName evidence="3">Plastid lipid-associated protein/fibrillin conserved domain-containing protein</fullName>
    </recommendedName>
</protein>
<evidence type="ECO:0008006" key="3">
    <source>
        <dbReference type="Google" id="ProtNLM"/>
    </source>
</evidence>
<evidence type="ECO:0000313" key="2">
    <source>
        <dbReference type="Proteomes" id="UP001485043"/>
    </source>
</evidence>
<name>A0AAW1RRE4_9CHLO</name>
<dbReference type="Proteomes" id="UP001485043">
    <property type="component" value="Unassembled WGS sequence"/>
</dbReference>
<reference evidence="1 2" key="1">
    <citation type="journal article" date="2024" name="Nat. Commun.">
        <title>Phylogenomics reveals the evolutionary origins of lichenization in chlorophyte algae.</title>
        <authorList>
            <person name="Puginier C."/>
            <person name="Libourel C."/>
            <person name="Otte J."/>
            <person name="Skaloud P."/>
            <person name="Haon M."/>
            <person name="Grisel S."/>
            <person name="Petersen M."/>
            <person name="Berrin J.G."/>
            <person name="Delaux P.M."/>
            <person name="Dal Grande F."/>
            <person name="Keller J."/>
        </authorList>
    </citation>
    <scope>NUCLEOTIDE SEQUENCE [LARGE SCALE GENOMIC DNA]</scope>
    <source>
        <strain evidence="1 2">SAG 2523</strain>
    </source>
</reference>
<sequence>MNIGQISSLRSRPLPHPRISSHICCNLDQSPRRLVSKNPVSPLRVTPPEEKGLTSFLAVSPREASGTATLARAEELCRNAVKNRDSPTDFVIGALVALECDAEKVGAAADLENLDGSWRLVFSSSAPIPQWRYIPVRENFIINVKTSRIALRSQLGFIGTDFQGSFSWDAGQHALDFGFDHLLLSVFSFKKLFKLRVPNKVYTWFYTRDGVACTRSSEGGLAMLRLDTRGHPTREDMEK</sequence>
<dbReference type="PANTHER" id="PTHR35690:SF1">
    <property type="entry name" value="OS01G0363500 PROTEIN"/>
    <property type="match status" value="1"/>
</dbReference>
<dbReference type="PANTHER" id="PTHR35690">
    <property type="entry name" value="OS01G0363500 PROTEIN"/>
    <property type="match status" value="1"/>
</dbReference>
<proteinExistence type="predicted"/>
<accession>A0AAW1RRE4</accession>
<organism evidence="1 2">
    <name type="scientific">Apatococcus fuscideae</name>
    <dbReference type="NCBI Taxonomy" id="2026836"/>
    <lineage>
        <taxon>Eukaryota</taxon>
        <taxon>Viridiplantae</taxon>
        <taxon>Chlorophyta</taxon>
        <taxon>core chlorophytes</taxon>
        <taxon>Trebouxiophyceae</taxon>
        <taxon>Chlorellales</taxon>
        <taxon>Chlorellaceae</taxon>
        <taxon>Apatococcus</taxon>
    </lineage>
</organism>
<keyword evidence="2" id="KW-1185">Reference proteome</keyword>